<dbReference type="PATRIC" id="fig|1293598.4.peg.2028"/>
<comment type="caution">
    <text evidence="1">The sequence shown here is derived from an EMBL/GenBank/DDBJ whole genome shotgun (WGS) entry which is preliminary data.</text>
</comment>
<dbReference type="GO" id="GO:0009159">
    <property type="term" value="P:deoxyribonucleoside monophosphate catabolic process"/>
    <property type="evidence" value="ECO:0007669"/>
    <property type="project" value="TreeGrafter"/>
</dbReference>
<organism evidence="1 2">
    <name type="scientific">Lacticaseibacillus saniviri JCM 17471 = DSM 24301</name>
    <dbReference type="NCBI Taxonomy" id="1293598"/>
    <lineage>
        <taxon>Bacteria</taxon>
        <taxon>Bacillati</taxon>
        <taxon>Bacillota</taxon>
        <taxon>Bacilli</taxon>
        <taxon>Lactobacillales</taxon>
        <taxon>Lactobacillaceae</taxon>
        <taxon>Lacticaseibacillus</taxon>
    </lineage>
</organism>
<proteinExistence type="predicted"/>
<dbReference type="InterPro" id="IPR051239">
    <property type="entry name" value="2'-dNMP_N-hydrolase"/>
</dbReference>
<gene>
    <name evidence="1" type="ORF">IV56_GL001944</name>
</gene>
<dbReference type="GO" id="GO:0070694">
    <property type="term" value="F:5-hydroxymethyl-dUMP N-hydrolase activity"/>
    <property type="evidence" value="ECO:0007669"/>
    <property type="project" value="TreeGrafter"/>
</dbReference>
<dbReference type="EMBL" id="JQCE01000052">
    <property type="protein sequence ID" value="KRO16144.1"/>
    <property type="molecule type" value="Genomic_DNA"/>
</dbReference>
<dbReference type="InterPro" id="IPR007710">
    <property type="entry name" value="Nucleoside_deoxyribTrfase"/>
</dbReference>
<name>A0A0R2MV57_9LACO</name>
<keyword evidence="2" id="KW-1185">Reference proteome</keyword>
<dbReference type="Proteomes" id="UP000050969">
    <property type="component" value="Unassembled WGS sequence"/>
</dbReference>
<dbReference type="PANTHER" id="PTHR15364">
    <property type="entry name" value="2'-DEOXYNUCLEOSIDE 5'-PHOSPHATE N-HYDROLASE 1"/>
    <property type="match status" value="1"/>
</dbReference>
<evidence type="ECO:0008006" key="3">
    <source>
        <dbReference type="Google" id="ProtNLM"/>
    </source>
</evidence>
<accession>A0A0R2MV57</accession>
<sequence length="185" mass="20657">MRIERFQVTPALLQSKMKPDTFRRCTMKIYFANGLFSQADYQFNQQLTAKIREMFPEVTVYLPQENAAINDKNAYADSQMIAQADTAELLSADLMLAVLDGVTIDSGVASEIGVAYANHLPIIGLYTDSRQQGATHEKKLAALQEIAENQFHYLNLYTTGLIKLNGTIVNNTEDLLEAIANYIQA</sequence>
<protein>
    <recommendedName>
        <fullName evidence="3">Nucleoside 2-deoxyribosyltransferase</fullName>
    </recommendedName>
</protein>
<reference evidence="1 2" key="1">
    <citation type="journal article" date="2015" name="Genome Announc.">
        <title>Expanding the biotechnology potential of lactobacilli through comparative genomics of 213 strains and associated genera.</title>
        <authorList>
            <person name="Sun Z."/>
            <person name="Harris H.M."/>
            <person name="McCann A."/>
            <person name="Guo C."/>
            <person name="Argimon S."/>
            <person name="Zhang W."/>
            <person name="Yang X."/>
            <person name="Jeffery I.B."/>
            <person name="Cooney J.C."/>
            <person name="Kagawa T.F."/>
            <person name="Liu W."/>
            <person name="Song Y."/>
            <person name="Salvetti E."/>
            <person name="Wrobel A."/>
            <person name="Rasinkangas P."/>
            <person name="Parkhill J."/>
            <person name="Rea M.C."/>
            <person name="O'Sullivan O."/>
            <person name="Ritari J."/>
            <person name="Douillard F.P."/>
            <person name="Paul Ross R."/>
            <person name="Yang R."/>
            <person name="Briner A.E."/>
            <person name="Felis G.E."/>
            <person name="de Vos W.M."/>
            <person name="Barrangou R."/>
            <person name="Klaenhammer T.R."/>
            <person name="Caufield P.W."/>
            <person name="Cui Y."/>
            <person name="Zhang H."/>
            <person name="O'Toole P.W."/>
        </authorList>
    </citation>
    <scope>NUCLEOTIDE SEQUENCE [LARGE SCALE GENOMIC DNA]</scope>
    <source>
        <strain evidence="1 2">DSM 24301</strain>
    </source>
</reference>
<dbReference type="AlphaFoldDB" id="A0A0R2MV57"/>
<dbReference type="STRING" id="1293598.IV56_GL001944"/>
<evidence type="ECO:0000313" key="2">
    <source>
        <dbReference type="Proteomes" id="UP000050969"/>
    </source>
</evidence>
<dbReference type="Gene3D" id="3.40.50.450">
    <property type="match status" value="1"/>
</dbReference>
<dbReference type="Pfam" id="PF05014">
    <property type="entry name" value="Nuc_deoxyrib_tr"/>
    <property type="match status" value="1"/>
</dbReference>
<dbReference type="PANTHER" id="PTHR15364:SF0">
    <property type="entry name" value="2'-DEOXYNUCLEOSIDE 5'-PHOSPHATE N-HYDROLASE 1"/>
    <property type="match status" value="1"/>
</dbReference>
<evidence type="ECO:0000313" key="1">
    <source>
        <dbReference type="EMBL" id="KRO16144.1"/>
    </source>
</evidence>
<dbReference type="SUPFAM" id="SSF52309">
    <property type="entry name" value="N-(deoxy)ribosyltransferase-like"/>
    <property type="match status" value="1"/>
</dbReference>